<reference evidence="2" key="1">
    <citation type="submission" date="2023-06" db="EMBL/GenBank/DDBJ databases">
        <authorList>
            <consortium name="Lawrence Berkeley National Laboratory"/>
            <person name="Ahrendt S."/>
            <person name="Sahu N."/>
            <person name="Indic B."/>
            <person name="Wong-Bajracharya J."/>
            <person name="Merenyi Z."/>
            <person name="Ke H.-M."/>
            <person name="Monk M."/>
            <person name="Kocsube S."/>
            <person name="Drula E."/>
            <person name="Lipzen A."/>
            <person name="Balint B."/>
            <person name="Henrissat B."/>
            <person name="Andreopoulos B."/>
            <person name="Martin F.M."/>
            <person name="Harder C.B."/>
            <person name="Rigling D."/>
            <person name="Ford K.L."/>
            <person name="Foster G.D."/>
            <person name="Pangilinan J."/>
            <person name="Papanicolaou A."/>
            <person name="Barry K."/>
            <person name="LaButti K."/>
            <person name="Viragh M."/>
            <person name="Koriabine M."/>
            <person name="Yan M."/>
            <person name="Riley R."/>
            <person name="Champramary S."/>
            <person name="Plett K.L."/>
            <person name="Tsai I.J."/>
            <person name="Slot J."/>
            <person name="Sipos G."/>
            <person name="Plett J."/>
            <person name="Nagy L.G."/>
            <person name="Grigoriev I.V."/>
        </authorList>
    </citation>
    <scope>NUCLEOTIDE SEQUENCE</scope>
    <source>
        <strain evidence="2">FPL87.14</strain>
    </source>
</reference>
<dbReference type="EMBL" id="JAUEPT010000056">
    <property type="protein sequence ID" value="KAK0436233.1"/>
    <property type="molecule type" value="Genomic_DNA"/>
</dbReference>
<accession>A0AA39MJK3</accession>
<evidence type="ECO:0000256" key="1">
    <source>
        <dbReference type="SAM" id="Phobius"/>
    </source>
</evidence>
<organism evidence="2 3">
    <name type="scientific">Armillaria borealis</name>
    <dbReference type="NCBI Taxonomy" id="47425"/>
    <lineage>
        <taxon>Eukaryota</taxon>
        <taxon>Fungi</taxon>
        <taxon>Dikarya</taxon>
        <taxon>Basidiomycota</taxon>
        <taxon>Agaricomycotina</taxon>
        <taxon>Agaricomycetes</taxon>
        <taxon>Agaricomycetidae</taxon>
        <taxon>Agaricales</taxon>
        <taxon>Marasmiineae</taxon>
        <taxon>Physalacriaceae</taxon>
        <taxon>Armillaria</taxon>
    </lineage>
</organism>
<keyword evidence="1" id="KW-0472">Membrane</keyword>
<keyword evidence="3" id="KW-1185">Reference proteome</keyword>
<keyword evidence="1" id="KW-1133">Transmembrane helix</keyword>
<sequence length="305" mass="34839">MSNPESVKEKFDKILEDQRRSRLWYAVLQSEAPPTLEFTTFDRWMRLGDARAYTSRNRIQSFPLRGIHHPALGTLVSLSMSDTDGLSSDFLQRVCDEYLNATFVESVTHGMCTFIFIAALTKLSLSLQAPSTIPRHTYTHHRALFVVPFVMYTQATVHLAFRWELVRSSFVIHGPEHSGYRIITCQRCWTFWNQKWRMITVSVLCTIGSTIFNVFYIIQNLDALGTHPFQVVIGGTDWAIAYYSMTLSTTIICTALILYPMLTTEAPSGPKTNLYTYHRVITILIESSALYAFSLVLFLISYATI</sequence>
<feature type="transmembrane region" description="Helical" evidence="1">
    <location>
        <begin position="196"/>
        <end position="218"/>
    </location>
</feature>
<gene>
    <name evidence="2" type="ORF">EV421DRAFT_2022165</name>
</gene>
<evidence type="ECO:0000313" key="3">
    <source>
        <dbReference type="Proteomes" id="UP001175226"/>
    </source>
</evidence>
<feature type="transmembrane region" description="Helical" evidence="1">
    <location>
        <begin position="280"/>
        <end position="303"/>
    </location>
</feature>
<dbReference type="Proteomes" id="UP001175226">
    <property type="component" value="Unassembled WGS sequence"/>
</dbReference>
<keyword evidence="1" id="KW-0812">Transmembrane</keyword>
<protein>
    <submittedName>
        <fullName evidence="2">Uncharacterized protein</fullName>
    </submittedName>
</protein>
<dbReference type="AlphaFoldDB" id="A0AA39MJK3"/>
<feature type="transmembrane region" description="Helical" evidence="1">
    <location>
        <begin position="238"/>
        <end position="259"/>
    </location>
</feature>
<comment type="caution">
    <text evidence="2">The sequence shown here is derived from an EMBL/GenBank/DDBJ whole genome shotgun (WGS) entry which is preliminary data.</text>
</comment>
<name>A0AA39MJK3_9AGAR</name>
<evidence type="ECO:0000313" key="2">
    <source>
        <dbReference type="EMBL" id="KAK0436233.1"/>
    </source>
</evidence>
<proteinExistence type="predicted"/>